<dbReference type="STRING" id="1479485.DA73_0237500"/>
<evidence type="ECO:0000313" key="4">
    <source>
        <dbReference type="EMBL" id="KIE06929.1"/>
    </source>
</evidence>
<evidence type="ECO:0000313" key="5">
    <source>
        <dbReference type="Proteomes" id="UP000029738"/>
    </source>
</evidence>
<dbReference type="Proteomes" id="UP000029738">
    <property type="component" value="Unassembled WGS sequence"/>
</dbReference>
<dbReference type="CDD" id="cd00761">
    <property type="entry name" value="Glyco_tranf_GTA_type"/>
    <property type="match status" value="1"/>
</dbReference>
<accession>A0A0C1QN31</accession>
<dbReference type="EMBL" id="JHEG02000059">
    <property type="protein sequence ID" value="KIE06929.1"/>
    <property type="molecule type" value="Genomic_DNA"/>
</dbReference>
<sequence>MEVSRILVENPFFSICIPQYNRTSFLIEACKVLASQTFKNFEVCISDDRSNDGREQELIDYLQDSGLSFIYQRQEKNLRYDGNIRASIALARGHYCLLHGNDDCLASTTTLALLYEEIKKYDSVGVVIPNFEDWSTGQVTKRIRKSDLIGSGPEIAATHFRNVAFVTGVILDRVQAQSHSTDKWDGSEMYQMFIMARILASGSSLLELDISAVRKDIQIQNESVDSYAVKPKLNPCPIIERKLPFIHIGPLISDAIAPYLTPTNKSEIVEKIFLQLYLFTYPFWIVEYRRVQSWNYAMGICLGIKPKNVFSEVDFGIFRKIRVYLLYFTICFFGLSLPVGFFDKVKPFIYSISKSLFFKVNTRYSS</sequence>
<keyword evidence="1" id="KW-0472">Membrane</keyword>
<dbReference type="EMBL" id="JHEG04000001">
    <property type="protein sequence ID" value="KAF3889676.1"/>
    <property type="molecule type" value="Genomic_DNA"/>
</dbReference>
<keyword evidence="4" id="KW-0808">Transferase</keyword>
<evidence type="ECO:0000256" key="1">
    <source>
        <dbReference type="SAM" id="Phobius"/>
    </source>
</evidence>
<reference evidence="3" key="2">
    <citation type="submission" date="2019-11" db="EMBL/GenBank/DDBJ databases">
        <title>Improved Assembly of Tolypothrix boutellei genome.</title>
        <authorList>
            <person name="Sarangi A.N."/>
            <person name="Mukherjee M."/>
            <person name="Ghosh S."/>
            <person name="Singh D."/>
            <person name="Das A."/>
            <person name="Kant S."/>
            <person name="Prusty A."/>
            <person name="Tripathy S."/>
        </authorList>
    </citation>
    <scope>NUCLEOTIDE SEQUENCE</scope>
    <source>
        <strain evidence="3">VB521301</strain>
    </source>
</reference>
<keyword evidence="1" id="KW-0812">Transmembrane</keyword>
<dbReference type="PANTHER" id="PTHR22916">
    <property type="entry name" value="GLYCOSYLTRANSFERASE"/>
    <property type="match status" value="1"/>
</dbReference>
<comment type="caution">
    <text evidence="4">The sequence shown here is derived from an EMBL/GenBank/DDBJ whole genome shotgun (WGS) entry which is preliminary data.</text>
</comment>
<dbReference type="SUPFAM" id="SSF53448">
    <property type="entry name" value="Nucleotide-diphospho-sugar transferases"/>
    <property type="match status" value="1"/>
</dbReference>
<organism evidence="4">
    <name type="scientific">Tolypothrix bouteillei VB521301</name>
    <dbReference type="NCBI Taxonomy" id="1479485"/>
    <lineage>
        <taxon>Bacteria</taxon>
        <taxon>Bacillati</taxon>
        <taxon>Cyanobacteriota</taxon>
        <taxon>Cyanophyceae</taxon>
        <taxon>Nostocales</taxon>
        <taxon>Tolypothrichaceae</taxon>
        <taxon>Tolypothrix</taxon>
    </lineage>
</organism>
<dbReference type="AlphaFoldDB" id="A0A0C1QN31"/>
<evidence type="ECO:0000313" key="3">
    <source>
        <dbReference type="EMBL" id="KAF3889676.1"/>
    </source>
</evidence>
<proteinExistence type="predicted"/>
<name>A0A0C1QN31_9CYAN</name>
<dbReference type="InterPro" id="IPR029044">
    <property type="entry name" value="Nucleotide-diphossugar_trans"/>
</dbReference>
<dbReference type="GO" id="GO:0016758">
    <property type="term" value="F:hexosyltransferase activity"/>
    <property type="evidence" value="ECO:0007669"/>
    <property type="project" value="UniProtKB-ARBA"/>
</dbReference>
<reference evidence="4" key="1">
    <citation type="journal article" date="2015" name="Genome Announc.">
        <title>Draft Genome Sequence of Tolypothrix boutellei Strain VB521301.</title>
        <authorList>
            <person name="Chandrababunaidu M.M."/>
            <person name="Singh D."/>
            <person name="Sen D."/>
            <person name="Bhan S."/>
            <person name="Das S."/>
            <person name="Gupta A."/>
            <person name="Adhikary S.P."/>
            <person name="Tripathy S."/>
        </authorList>
    </citation>
    <scope>NUCLEOTIDE SEQUENCE</scope>
    <source>
        <strain evidence="4">VB521301</strain>
    </source>
</reference>
<keyword evidence="1" id="KW-1133">Transmembrane helix</keyword>
<feature type="domain" description="Glycosyltransferase 2-like" evidence="2">
    <location>
        <begin position="14"/>
        <end position="131"/>
    </location>
</feature>
<dbReference type="PANTHER" id="PTHR22916:SF3">
    <property type="entry name" value="UDP-GLCNAC:BETAGAL BETA-1,3-N-ACETYLGLUCOSAMINYLTRANSFERASE-LIKE PROTEIN 1"/>
    <property type="match status" value="1"/>
</dbReference>
<dbReference type="Gene3D" id="3.90.550.10">
    <property type="entry name" value="Spore Coat Polysaccharide Biosynthesis Protein SpsA, Chain A"/>
    <property type="match status" value="1"/>
</dbReference>
<evidence type="ECO:0000259" key="2">
    <source>
        <dbReference type="Pfam" id="PF00535"/>
    </source>
</evidence>
<gene>
    <name evidence="4" type="ORF">DA73_0237500</name>
    <name evidence="3" type="ORF">DA73_0400032550</name>
</gene>
<feature type="transmembrane region" description="Helical" evidence="1">
    <location>
        <begin position="324"/>
        <end position="342"/>
    </location>
</feature>
<dbReference type="Pfam" id="PF00535">
    <property type="entry name" value="Glycos_transf_2"/>
    <property type="match status" value="1"/>
</dbReference>
<keyword evidence="5" id="KW-1185">Reference proteome</keyword>
<dbReference type="RefSeq" id="WP_038085793.1">
    <property type="nucleotide sequence ID" value="NZ_JHEG04000001.1"/>
</dbReference>
<protein>
    <submittedName>
        <fullName evidence="4">Family 2 glycosyl transferase</fullName>
    </submittedName>
    <submittedName>
        <fullName evidence="3">Glycosyltransferase family 2 protein</fullName>
    </submittedName>
</protein>
<dbReference type="InterPro" id="IPR001173">
    <property type="entry name" value="Glyco_trans_2-like"/>
</dbReference>
<dbReference type="OrthoDB" id="396512at2"/>